<dbReference type="RefSeq" id="WP_042449656.1">
    <property type="nucleotide sequence ID" value="NZ_BBPN01000016.1"/>
</dbReference>
<dbReference type="STRING" id="235985.SAMN05414137_1594"/>
<proteinExistence type="predicted"/>
<feature type="compositionally biased region" description="Basic residues" evidence="1">
    <location>
        <begin position="723"/>
        <end position="732"/>
    </location>
</feature>
<evidence type="ECO:0000313" key="2">
    <source>
        <dbReference type="EMBL" id="SEM78919.1"/>
    </source>
</evidence>
<organism evidence="2 3">
    <name type="scientific">Streptacidiphilus jiangxiensis</name>
    <dbReference type="NCBI Taxonomy" id="235985"/>
    <lineage>
        <taxon>Bacteria</taxon>
        <taxon>Bacillati</taxon>
        <taxon>Actinomycetota</taxon>
        <taxon>Actinomycetes</taxon>
        <taxon>Kitasatosporales</taxon>
        <taxon>Streptomycetaceae</taxon>
        <taxon>Streptacidiphilus</taxon>
    </lineage>
</organism>
<name>A0A1H8B944_STRJI</name>
<sequence length="829" mass="91066">MPSAKLRPLPAATQDAGSETARLVSDLVETAAADNDRDLLSLIEQARTGGLDAGVAAVLTTALVRNAARADRLTGGAPDMGALTLTRPQDLAQLHLADNPLGADPAYVRLMGGRAREVMQRAATLVHPLPDADREHEARKVYTEEFGRDRDVSGVVLRLLTEACVPVLHGTAADALAESRRLASYLDKITGRGDVEHVLEEVRRDGVDLEELQRAAADRIGREARRINGAGPGQEPADRARVEGLNALVHKIRAAEHRDEDDERMLDFITLLMEGTRTWDRELVAAVTEVVKTSKLVPNVVGTLLSNVNRACPDDARRPDGCPNLLDLSGTADRERFQERTARAGDPDAPTWETSRATVELLESATAQIAGRGHQGATMAVLRKGFADAPQLEAPALRIAAELAALCMASLDHRPDPGHRQTDTDGFSPSQAPAGLVLPPQPVPGGRGYEGDPADFGYEQQVASRVPRWRNRMLRHLSSPETAVRLAGGVDRMTLTPAVASRLTAAQIVIGQETRRLENGRVYHLNPRLTRLATAERDEPRHLPVTWDRIPARTGFMAFALPIAALADQPIVAVSWGPWSAGWEPHHGARPANDTIPFDRPVWRHQHPHPDQQQRQAYFHGTSTSTAHQGEEHLAGLVATSPREWLWVTFYAAHPDNDVPLAWRAETVVPIGAHLPEDTPATSLLSWLRTLLAVWDRLTDPAPRDVAAVVQEIRVARPDTRTKTRRGRKKPTPRTDTVSVVTDRDIPRPPATRPADPPVLPAPRPEPQFGVMIQTKGTQNHCFAPRGEHRRYSDAGQECPHHRDIPLKSQYRRYPDLELRPTHTVHKPE</sequence>
<feature type="region of interest" description="Disordered" evidence="1">
    <location>
        <begin position="718"/>
        <end position="763"/>
    </location>
</feature>
<feature type="compositionally biased region" description="Basic and acidic residues" evidence="1">
    <location>
        <begin position="414"/>
        <end position="423"/>
    </location>
</feature>
<feature type="region of interest" description="Disordered" evidence="1">
    <location>
        <begin position="414"/>
        <end position="434"/>
    </location>
</feature>
<feature type="compositionally biased region" description="Basic and acidic residues" evidence="1">
    <location>
        <begin position="791"/>
        <end position="806"/>
    </location>
</feature>
<dbReference type="AlphaFoldDB" id="A0A1H8B944"/>
<feature type="compositionally biased region" description="Basic and acidic residues" evidence="1">
    <location>
        <begin position="813"/>
        <end position="829"/>
    </location>
</feature>
<protein>
    <submittedName>
        <fullName evidence="2">Uncharacterized protein</fullName>
    </submittedName>
</protein>
<feature type="compositionally biased region" description="Pro residues" evidence="1">
    <location>
        <begin position="748"/>
        <end position="763"/>
    </location>
</feature>
<keyword evidence="3" id="KW-1185">Reference proteome</keyword>
<accession>A0A1H8B944</accession>
<feature type="region of interest" description="Disordered" evidence="1">
    <location>
        <begin position="791"/>
        <end position="829"/>
    </location>
</feature>
<evidence type="ECO:0000256" key="1">
    <source>
        <dbReference type="SAM" id="MobiDB-lite"/>
    </source>
</evidence>
<gene>
    <name evidence="2" type="ORF">SAMN05414137_1594</name>
</gene>
<reference evidence="3" key="1">
    <citation type="submission" date="2016-10" db="EMBL/GenBank/DDBJ databases">
        <authorList>
            <person name="Varghese N."/>
        </authorList>
    </citation>
    <scope>NUCLEOTIDE SEQUENCE [LARGE SCALE GENOMIC DNA]</scope>
    <source>
        <strain evidence="3">DSM 45096 / BCRC 16803 / CGMCC 4.1857 / CIP 109030 / JCM 12277 / KCTC 19219 / NBRC 100920 / 33214</strain>
    </source>
</reference>
<dbReference type="OrthoDB" id="3360929at2"/>
<dbReference type="Proteomes" id="UP000183015">
    <property type="component" value="Unassembled WGS sequence"/>
</dbReference>
<dbReference type="EMBL" id="FOAZ01000059">
    <property type="protein sequence ID" value="SEM78919.1"/>
    <property type="molecule type" value="Genomic_DNA"/>
</dbReference>
<evidence type="ECO:0000313" key="3">
    <source>
        <dbReference type="Proteomes" id="UP000183015"/>
    </source>
</evidence>